<gene>
    <name evidence="3" type="ORF">B2J69_00365</name>
</gene>
<accession>A0A1V9DQD4</accession>
<dbReference type="PANTHER" id="PTHR35848:SF9">
    <property type="entry name" value="SLL1358 PROTEIN"/>
    <property type="match status" value="1"/>
</dbReference>
<dbReference type="OrthoDB" id="9806121at2"/>
<comment type="caution">
    <text evidence="3">The sequence shown here is derived from an EMBL/GenBank/DDBJ whole genome shotgun (WGS) entry which is preliminary data.</text>
</comment>
<feature type="domain" description="Cupin type-2" evidence="2">
    <location>
        <begin position="32"/>
        <end position="99"/>
    </location>
</feature>
<dbReference type="Proteomes" id="UP000192769">
    <property type="component" value="Unassembled WGS sequence"/>
</dbReference>
<evidence type="ECO:0000256" key="1">
    <source>
        <dbReference type="ARBA" id="ARBA00022723"/>
    </source>
</evidence>
<dbReference type="RefSeq" id="WP_081134683.1">
    <property type="nucleotide sequence ID" value="NZ_MWUE01000003.1"/>
</dbReference>
<name>A0A1V9DQD4_9GAMM</name>
<dbReference type="InterPro" id="IPR051610">
    <property type="entry name" value="GPI/OXD"/>
</dbReference>
<dbReference type="InterPro" id="IPR013096">
    <property type="entry name" value="Cupin_2"/>
</dbReference>
<proteinExistence type="predicted"/>
<evidence type="ECO:0000313" key="3">
    <source>
        <dbReference type="EMBL" id="OQP36062.1"/>
    </source>
</evidence>
<dbReference type="SUPFAM" id="SSF51182">
    <property type="entry name" value="RmlC-like cupins"/>
    <property type="match status" value="1"/>
</dbReference>
<keyword evidence="4" id="KW-1185">Reference proteome</keyword>
<reference evidence="3 4" key="1">
    <citation type="submission" date="2017-02" db="EMBL/GenBank/DDBJ databases">
        <title>Whole genome shotgun sequence of Pantoea agglomerans strain AS1 isolated from a cycad, Zamia floridana in Central Florida, USA.</title>
        <authorList>
            <person name="Lata P."/>
            <person name="Govindarajan S."/>
            <person name="Qi F."/>
            <person name="Li J.-L."/>
            <person name="Maurya S.K."/>
            <person name="Sahoo M.K."/>
        </authorList>
    </citation>
    <scope>NUCLEOTIDE SEQUENCE [LARGE SCALE GENOMIC DNA]</scope>
    <source>
        <strain evidence="3 4">AS1</strain>
    </source>
</reference>
<organism evidence="3 4">
    <name type="scientific">Pantoea latae</name>
    <dbReference type="NCBI Taxonomy" id="1964541"/>
    <lineage>
        <taxon>Bacteria</taxon>
        <taxon>Pseudomonadati</taxon>
        <taxon>Pseudomonadota</taxon>
        <taxon>Gammaproteobacteria</taxon>
        <taxon>Enterobacterales</taxon>
        <taxon>Erwiniaceae</taxon>
        <taxon>Pantoea</taxon>
    </lineage>
</organism>
<dbReference type="Gene3D" id="2.60.120.10">
    <property type="entry name" value="Jelly Rolls"/>
    <property type="match status" value="1"/>
</dbReference>
<dbReference type="GO" id="GO:0046872">
    <property type="term" value="F:metal ion binding"/>
    <property type="evidence" value="ECO:0007669"/>
    <property type="project" value="UniProtKB-KW"/>
</dbReference>
<keyword evidence="1" id="KW-0479">Metal-binding</keyword>
<dbReference type="EMBL" id="MWUE01000003">
    <property type="protein sequence ID" value="OQP36062.1"/>
    <property type="molecule type" value="Genomic_DNA"/>
</dbReference>
<evidence type="ECO:0000313" key="4">
    <source>
        <dbReference type="Proteomes" id="UP000192769"/>
    </source>
</evidence>
<dbReference type="PANTHER" id="PTHR35848">
    <property type="entry name" value="OXALATE-BINDING PROTEIN"/>
    <property type="match status" value="1"/>
</dbReference>
<dbReference type="InterPro" id="IPR014710">
    <property type="entry name" value="RmlC-like_jellyroll"/>
</dbReference>
<sequence length="112" mass="13186">MVSKENADHYNWGEQCDGWTLMQRQDLSVIHERMPAHTQEIRHYHAQARQFFFVLSGTLCMELEGEHHLLTTHQGLEIPPQARHQARNESERDVEFLVISHPTTRGDRTDLR</sequence>
<dbReference type="InterPro" id="IPR011051">
    <property type="entry name" value="RmlC_Cupin_sf"/>
</dbReference>
<dbReference type="AlphaFoldDB" id="A0A1V9DQD4"/>
<protein>
    <submittedName>
        <fullName evidence="3">Cupin</fullName>
    </submittedName>
</protein>
<evidence type="ECO:0000259" key="2">
    <source>
        <dbReference type="Pfam" id="PF07883"/>
    </source>
</evidence>
<dbReference type="Pfam" id="PF07883">
    <property type="entry name" value="Cupin_2"/>
    <property type="match status" value="1"/>
</dbReference>